<feature type="site" description="Interaction with DNA" evidence="7">
    <location>
        <position position="140"/>
    </location>
</feature>
<gene>
    <name evidence="7 11" type="primary">parC</name>
    <name evidence="11" type="ORF">NMK_2564</name>
</gene>
<comment type="subcellular location">
    <subcellularLocation>
        <location evidence="7">Cell membrane</location>
        <topology evidence="7">Peripheral membrane protein</topology>
    </subcellularLocation>
</comment>
<evidence type="ECO:0000259" key="10">
    <source>
        <dbReference type="PROSITE" id="PS52040"/>
    </source>
</evidence>
<dbReference type="GO" id="GO:0005737">
    <property type="term" value="C:cytoplasm"/>
    <property type="evidence" value="ECO:0007669"/>
    <property type="project" value="TreeGrafter"/>
</dbReference>
<dbReference type="SMART" id="SM00434">
    <property type="entry name" value="TOP4c"/>
    <property type="match status" value="1"/>
</dbReference>
<feature type="domain" description="Topo IIA-type catalytic" evidence="10">
    <location>
        <begin position="94"/>
        <end position="581"/>
    </location>
</feature>
<keyword evidence="12" id="KW-1185">Reference proteome</keyword>
<sequence length="828" mass="90626">MSDNETLDLFAEVPAAEAEQPAPKPDATPPATTPAEQDALPTVIPPAGQDSEPPAEPPLPEPEQLPEDEYHNLREYTHNIYMRYALSVVKDRAIPSVSDGQKPVQRRILYAMHRLGLVSNAKPIKSARVVGDVIGKYHPHGDSASYEAMVRMAQDFVLRYPLVDGQGNFGSLDGDTPAAMRYTEARLTRYAELLLSEVDAGTVDFVPNYDGSEEEPADLPSRMPFLLLNGASGIAVGMATECLPHNMREMAAAAVALMQRDDPASFTTDDLMQHVQGPDFPGGGQIISSQAEIKAAYETGRGSLRVRARWDIEKQARGQWRMVVNELPYGVSVRKVLEELGEITDPQPKAGKKDLSAEQKALKQVFLDAIEVLRDESGKDAAVRIVIEPRSSRMDQEQFIALLLTHTSLETTAPINLVALGLNGKPAQKSVVQILSEWVDFRYVTVRRRTETRLDKVQKRIHILEGRMAVLLNIDEVIRIIRESDEPKPALMTAFKLTDIQAEDILEIRLRQLARLEAIKVESELNDLRIEEGELQNILANRAVMRDLIINEIETDAAKYGDERRTLIEAADRVSLDKTATIPDEPCTIILSKNGWVRQRQGYDVDLATINFKDGDSLLALVKTRTTYPISVLDSTGRAYSLPIASIPGGRSDGAPVTSMVELAPKAKVVALLSGKEEQKFLFANSGGYGYIAAAKDTATRQRAGKTFMTVQEGENVLPPVALPADAAFVAGLSSDGRLLVFPIGEMKELAAGRGVILMGLGDADQLTAVAPLKEGANLVLSGTGRGGKAQETVVKWGELSAQISRRARKGQKLPVKFKVESLRQADE</sequence>
<evidence type="ECO:0000256" key="7">
    <source>
        <dbReference type="HAMAP-Rule" id="MF_00936"/>
    </source>
</evidence>
<comment type="function">
    <text evidence="7">Topoisomerase IV is essential for chromosome segregation. It relaxes supercoiled DNA. Performs the decatenation events required during the replication of a circular DNA molecule.</text>
</comment>
<feature type="compositionally biased region" description="Pro residues" evidence="9">
    <location>
        <begin position="54"/>
        <end position="63"/>
    </location>
</feature>
<evidence type="ECO:0000256" key="9">
    <source>
        <dbReference type="SAM" id="MobiDB-lite"/>
    </source>
</evidence>
<keyword evidence="5 7" id="KW-0472">Membrane</keyword>
<feature type="compositionally biased region" description="Low complexity" evidence="9">
    <location>
        <begin position="11"/>
        <end position="21"/>
    </location>
</feature>
<dbReference type="GO" id="GO:0005524">
    <property type="term" value="F:ATP binding"/>
    <property type="evidence" value="ECO:0007669"/>
    <property type="project" value="InterPro"/>
</dbReference>
<dbReference type="EC" id="5.6.2.2" evidence="7"/>
<evidence type="ECO:0000256" key="2">
    <source>
        <dbReference type="ARBA" id="ARBA00022475"/>
    </source>
</evidence>
<protein>
    <recommendedName>
        <fullName evidence="7">DNA topoisomerase 4 subunit A</fullName>
        <ecNumber evidence="7">5.6.2.2</ecNumber>
    </recommendedName>
    <alternativeName>
        <fullName evidence="7">Topoisomerase IV subunit A</fullName>
    </alternativeName>
</protein>
<dbReference type="InterPro" id="IPR013758">
    <property type="entry name" value="Topo_IIA_A/C_ab"/>
</dbReference>
<keyword evidence="3 7" id="KW-0799">Topoisomerase</keyword>
<keyword evidence="2 7" id="KW-1003">Cell membrane</keyword>
<evidence type="ECO:0000256" key="1">
    <source>
        <dbReference type="ARBA" id="ARBA00000185"/>
    </source>
</evidence>
<dbReference type="GO" id="GO:0006265">
    <property type="term" value="P:DNA topological change"/>
    <property type="evidence" value="ECO:0007669"/>
    <property type="project" value="UniProtKB-UniRule"/>
</dbReference>
<evidence type="ECO:0000256" key="3">
    <source>
        <dbReference type="ARBA" id="ARBA00023029"/>
    </source>
</evidence>
<proteinExistence type="inferred from homology"/>
<dbReference type="Gene3D" id="1.10.268.10">
    <property type="entry name" value="Topoisomerase, domain 3"/>
    <property type="match status" value="1"/>
</dbReference>
<dbReference type="GO" id="GO:0005694">
    <property type="term" value="C:chromosome"/>
    <property type="evidence" value="ECO:0007669"/>
    <property type="project" value="InterPro"/>
</dbReference>
<dbReference type="PANTHER" id="PTHR43493">
    <property type="entry name" value="DNA GYRASE/TOPOISOMERASE SUBUNIT A"/>
    <property type="match status" value="1"/>
</dbReference>
<dbReference type="SUPFAM" id="SSF101904">
    <property type="entry name" value="GyrA/ParC C-terminal domain-like"/>
    <property type="match status" value="1"/>
</dbReference>
<dbReference type="NCBIfam" id="NF004044">
    <property type="entry name" value="PRK05561.1"/>
    <property type="match status" value="1"/>
</dbReference>
<evidence type="ECO:0000256" key="8">
    <source>
        <dbReference type="PROSITE-ProRule" id="PRU01384"/>
    </source>
</evidence>
<dbReference type="GO" id="GO:0003918">
    <property type="term" value="F:DNA topoisomerase type II (double strand cut, ATP-hydrolyzing) activity"/>
    <property type="evidence" value="ECO:0007669"/>
    <property type="project" value="UniProtKB-UniRule"/>
</dbReference>
<name>A0A2R5FDQ7_9PROT</name>
<dbReference type="RefSeq" id="WP_109016138.1">
    <property type="nucleotide sequence ID" value="NZ_BDOQ01000013.1"/>
</dbReference>
<dbReference type="InterPro" id="IPR013760">
    <property type="entry name" value="Topo_IIA-like_dom_sf"/>
</dbReference>
<dbReference type="GO" id="GO:0009330">
    <property type="term" value="C:DNA topoisomerase type II (double strand cut, ATP-hydrolyzing) complex"/>
    <property type="evidence" value="ECO:0007669"/>
    <property type="project" value="UniProtKB-ARBA"/>
</dbReference>
<dbReference type="Pfam" id="PF00521">
    <property type="entry name" value="DNA_topoisoIV"/>
    <property type="match status" value="1"/>
</dbReference>
<dbReference type="InterPro" id="IPR002205">
    <property type="entry name" value="Topo_IIA_dom_A"/>
</dbReference>
<dbReference type="GO" id="GO:0007059">
    <property type="term" value="P:chromosome segregation"/>
    <property type="evidence" value="ECO:0007669"/>
    <property type="project" value="UniProtKB-UniRule"/>
</dbReference>
<dbReference type="AlphaFoldDB" id="A0A2R5FDQ7"/>
<dbReference type="InterPro" id="IPR050220">
    <property type="entry name" value="Type_II_DNA_Topoisomerases"/>
</dbReference>
<dbReference type="Gene3D" id="2.120.10.90">
    <property type="entry name" value="DNA gyrase/topoisomerase IV, subunit A, C-terminal"/>
    <property type="match status" value="1"/>
</dbReference>
<comment type="similarity">
    <text evidence="7">Belongs to the type II topoisomerase GyrA/ParC subunit family. ParC type 1 subfamily.</text>
</comment>
<dbReference type="InterPro" id="IPR013757">
    <property type="entry name" value="Topo_IIA_A_a_sf"/>
</dbReference>
<feature type="site" description="Interaction with DNA" evidence="7">
    <location>
        <position position="138"/>
    </location>
</feature>
<keyword evidence="6 7" id="KW-0413">Isomerase</keyword>
<dbReference type="PROSITE" id="PS52040">
    <property type="entry name" value="TOPO_IIA"/>
    <property type="match status" value="1"/>
</dbReference>
<feature type="active site" description="O-(5'-phospho-DNA)-tyrosine intermediate" evidence="7 8">
    <location>
        <position position="182"/>
    </location>
</feature>
<evidence type="ECO:0000313" key="11">
    <source>
        <dbReference type="EMBL" id="GBG14963.1"/>
    </source>
</evidence>
<comment type="caution">
    <text evidence="11">The sequence shown here is derived from an EMBL/GenBank/DDBJ whole genome shotgun (WGS) entry which is preliminary data.</text>
</comment>
<dbReference type="Gene3D" id="3.30.1360.40">
    <property type="match status" value="1"/>
</dbReference>
<evidence type="ECO:0000313" key="12">
    <source>
        <dbReference type="Proteomes" id="UP000245081"/>
    </source>
</evidence>
<comment type="subunit">
    <text evidence="7">Heterotetramer composed of ParC and ParE.</text>
</comment>
<keyword evidence="4 7" id="KW-0238">DNA-binding</keyword>
<dbReference type="InterPro" id="IPR005742">
    <property type="entry name" value="TopoIV_A_Gneg"/>
</dbReference>
<evidence type="ECO:0000256" key="6">
    <source>
        <dbReference type="ARBA" id="ARBA00023235"/>
    </source>
</evidence>
<dbReference type="Gene3D" id="3.90.199.10">
    <property type="entry name" value="Topoisomerase II, domain 5"/>
    <property type="match status" value="1"/>
</dbReference>
<dbReference type="NCBIfam" id="TIGR01062">
    <property type="entry name" value="parC_Gneg"/>
    <property type="match status" value="1"/>
</dbReference>
<dbReference type="Proteomes" id="UP000245081">
    <property type="component" value="Unassembled WGS sequence"/>
</dbReference>
<evidence type="ECO:0000256" key="4">
    <source>
        <dbReference type="ARBA" id="ARBA00023125"/>
    </source>
</evidence>
<dbReference type="GO" id="GO:0019897">
    <property type="term" value="C:extrinsic component of plasma membrane"/>
    <property type="evidence" value="ECO:0007669"/>
    <property type="project" value="UniProtKB-UniRule"/>
</dbReference>
<dbReference type="GO" id="GO:0003677">
    <property type="term" value="F:DNA binding"/>
    <property type="evidence" value="ECO:0007669"/>
    <property type="project" value="UniProtKB-UniRule"/>
</dbReference>
<feature type="site" description="Transition state stabilizer" evidence="7">
    <location>
        <position position="181"/>
    </location>
</feature>
<reference evidence="11 12" key="1">
    <citation type="journal article" date="2018" name="Environ. Microbiol.">
        <title>Isolation and genomic characterization of Novimethylophilus kurashikiensis gen. nov. sp. nov., a new lanthanide-dependent methylotrophic species of Methylophilaceae.</title>
        <authorList>
            <person name="Lv H."/>
            <person name="Sahin N."/>
            <person name="Tani A."/>
        </authorList>
    </citation>
    <scope>NUCLEOTIDE SEQUENCE [LARGE SCALE GENOMIC DNA]</scope>
    <source>
        <strain evidence="11 12">La2-4</strain>
    </source>
</reference>
<dbReference type="EMBL" id="BDOQ01000013">
    <property type="protein sequence ID" value="GBG14963.1"/>
    <property type="molecule type" value="Genomic_DNA"/>
</dbReference>
<feature type="region of interest" description="Disordered" evidence="9">
    <location>
        <begin position="1"/>
        <end position="66"/>
    </location>
</feature>
<comment type="catalytic activity">
    <reaction evidence="1 7 8">
        <text>ATP-dependent breakage, passage and rejoining of double-stranded DNA.</text>
        <dbReference type="EC" id="5.6.2.2"/>
    </reaction>
</comment>
<dbReference type="CDD" id="cd00187">
    <property type="entry name" value="TOP4c"/>
    <property type="match status" value="1"/>
</dbReference>
<organism evidence="11 12">
    <name type="scientific">Novimethylophilus kurashikiensis</name>
    <dbReference type="NCBI Taxonomy" id="1825523"/>
    <lineage>
        <taxon>Bacteria</taxon>
        <taxon>Pseudomonadati</taxon>
        <taxon>Pseudomonadota</taxon>
        <taxon>Betaproteobacteria</taxon>
        <taxon>Nitrosomonadales</taxon>
        <taxon>Methylophilaceae</taxon>
        <taxon>Novimethylophilus</taxon>
    </lineage>
</organism>
<dbReference type="OrthoDB" id="9806486at2"/>
<dbReference type="InterPro" id="IPR035516">
    <property type="entry name" value="Gyrase/topoIV_suA_C"/>
</dbReference>
<feature type="site" description="Interaction with DNA" evidence="7">
    <location>
        <position position="102"/>
    </location>
</feature>
<dbReference type="FunFam" id="1.10.268.10:FF:000001">
    <property type="entry name" value="DNA gyrase subunit A"/>
    <property type="match status" value="1"/>
</dbReference>
<accession>A0A2R5FDQ7</accession>
<dbReference type="PANTHER" id="PTHR43493:SF1">
    <property type="entry name" value="DNA TOPOISOMERASE 4 SUBUNIT A"/>
    <property type="match status" value="1"/>
</dbReference>
<feature type="compositionally biased region" description="Pro residues" evidence="9">
    <location>
        <begin position="22"/>
        <end position="32"/>
    </location>
</feature>
<dbReference type="SUPFAM" id="SSF56719">
    <property type="entry name" value="Type II DNA topoisomerase"/>
    <property type="match status" value="1"/>
</dbReference>
<dbReference type="HAMAP" id="MF_00936">
    <property type="entry name" value="ParC_type1"/>
    <property type="match status" value="1"/>
</dbReference>
<evidence type="ECO:0000256" key="5">
    <source>
        <dbReference type="ARBA" id="ARBA00023136"/>
    </source>
</evidence>